<evidence type="ECO:0000256" key="6">
    <source>
        <dbReference type="ARBA" id="ARBA00022989"/>
    </source>
</evidence>
<evidence type="ECO:0000256" key="4">
    <source>
        <dbReference type="ARBA" id="ARBA00022692"/>
    </source>
</evidence>
<evidence type="ECO:0000256" key="9">
    <source>
        <dbReference type="SAM" id="Phobius"/>
    </source>
</evidence>
<proteinExistence type="inferred from homology"/>
<keyword evidence="6 9" id="KW-1133">Transmembrane helix</keyword>
<gene>
    <name evidence="10" type="primary">livH_13</name>
    <name evidence="10" type="ORF">HC248_03299</name>
</gene>
<dbReference type="GO" id="GO:0006865">
    <property type="term" value="P:amino acid transport"/>
    <property type="evidence" value="ECO:0007669"/>
    <property type="project" value="UniProtKB-KW"/>
</dbReference>
<dbReference type="EMBL" id="CP051461">
    <property type="protein sequence ID" value="QJC57967.1"/>
    <property type="molecule type" value="Genomic_DNA"/>
</dbReference>
<dbReference type="Proteomes" id="UP000502041">
    <property type="component" value="Chromosome"/>
</dbReference>
<comment type="similarity">
    <text evidence="8">Belongs to the binding-protein-dependent transport system permease family. LivHM subfamily.</text>
</comment>
<keyword evidence="7 9" id="KW-0472">Membrane</keyword>
<evidence type="ECO:0000256" key="5">
    <source>
        <dbReference type="ARBA" id="ARBA00022970"/>
    </source>
</evidence>
<dbReference type="GO" id="GO:0005886">
    <property type="term" value="C:plasma membrane"/>
    <property type="evidence" value="ECO:0007669"/>
    <property type="project" value="UniProtKB-SubCell"/>
</dbReference>
<feature type="transmembrane region" description="Helical" evidence="9">
    <location>
        <begin position="54"/>
        <end position="79"/>
    </location>
</feature>
<feature type="transmembrane region" description="Helical" evidence="9">
    <location>
        <begin position="132"/>
        <end position="159"/>
    </location>
</feature>
<organism evidence="10 11">
    <name type="scientific">Polaromonas vacuolata</name>
    <dbReference type="NCBI Taxonomy" id="37448"/>
    <lineage>
        <taxon>Bacteria</taxon>
        <taxon>Pseudomonadati</taxon>
        <taxon>Pseudomonadota</taxon>
        <taxon>Betaproteobacteria</taxon>
        <taxon>Burkholderiales</taxon>
        <taxon>Comamonadaceae</taxon>
        <taxon>Polaromonas</taxon>
    </lineage>
</organism>
<evidence type="ECO:0000256" key="3">
    <source>
        <dbReference type="ARBA" id="ARBA00022475"/>
    </source>
</evidence>
<evidence type="ECO:0000256" key="2">
    <source>
        <dbReference type="ARBA" id="ARBA00022448"/>
    </source>
</evidence>
<dbReference type="GO" id="GO:0022857">
    <property type="term" value="F:transmembrane transporter activity"/>
    <property type="evidence" value="ECO:0007669"/>
    <property type="project" value="InterPro"/>
</dbReference>
<evidence type="ECO:0000256" key="8">
    <source>
        <dbReference type="ARBA" id="ARBA00037998"/>
    </source>
</evidence>
<keyword evidence="5" id="KW-0029">Amino-acid transport</keyword>
<evidence type="ECO:0000313" key="11">
    <source>
        <dbReference type="Proteomes" id="UP000502041"/>
    </source>
</evidence>
<dbReference type="PANTHER" id="PTHR11795:SF447">
    <property type="entry name" value="ABC TRANSPORTER PERMEASE PROTEIN"/>
    <property type="match status" value="1"/>
</dbReference>
<keyword evidence="2" id="KW-0813">Transport</keyword>
<keyword evidence="3" id="KW-1003">Cell membrane</keyword>
<evidence type="ECO:0000256" key="1">
    <source>
        <dbReference type="ARBA" id="ARBA00004651"/>
    </source>
</evidence>
<name>A0A6H2HDY1_9BURK</name>
<protein>
    <submittedName>
        <fullName evidence="10">High-affinity branched-chain amino acid transport system permease protein LivH</fullName>
    </submittedName>
</protein>
<accession>A0A6H2HDY1</accession>
<feature type="transmembrane region" description="Helical" evidence="9">
    <location>
        <begin position="220"/>
        <end position="241"/>
    </location>
</feature>
<dbReference type="InterPro" id="IPR001851">
    <property type="entry name" value="ABC_transp_permease"/>
</dbReference>
<feature type="transmembrane region" description="Helical" evidence="9">
    <location>
        <begin position="180"/>
        <end position="200"/>
    </location>
</feature>
<feature type="transmembrane region" description="Helical" evidence="9">
    <location>
        <begin position="248"/>
        <end position="267"/>
    </location>
</feature>
<keyword evidence="11" id="KW-1185">Reference proteome</keyword>
<evidence type="ECO:0000313" key="10">
    <source>
        <dbReference type="EMBL" id="QJC57967.1"/>
    </source>
</evidence>
<dbReference type="InterPro" id="IPR052157">
    <property type="entry name" value="BCAA_transport_permease"/>
</dbReference>
<dbReference type="AlphaFoldDB" id="A0A6H2HDY1"/>
<dbReference type="RefSeq" id="WP_168923403.1">
    <property type="nucleotide sequence ID" value="NZ_CP051461.1"/>
</dbReference>
<comment type="subcellular location">
    <subcellularLocation>
        <location evidence="1">Cell membrane</location>
        <topology evidence="1">Multi-pass membrane protein</topology>
    </subcellularLocation>
</comment>
<feature type="transmembrane region" description="Helical" evidence="9">
    <location>
        <begin position="91"/>
        <end position="112"/>
    </location>
</feature>
<dbReference type="Pfam" id="PF02653">
    <property type="entry name" value="BPD_transp_2"/>
    <property type="match status" value="1"/>
</dbReference>
<dbReference type="PANTHER" id="PTHR11795">
    <property type="entry name" value="BRANCHED-CHAIN AMINO ACID TRANSPORT SYSTEM PERMEASE PROTEIN LIVH"/>
    <property type="match status" value="1"/>
</dbReference>
<reference evidence="10 11" key="1">
    <citation type="submission" date="2020-04" db="EMBL/GenBank/DDBJ databases">
        <title>Complete genome of a Psychrophilic, Marine, Gas Vacuolate Bacterium Polaromonas vacuolata KCTC 22033T.</title>
        <authorList>
            <person name="Hwang K."/>
            <person name="Kim K.M."/>
        </authorList>
    </citation>
    <scope>NUCLEOTIDE SEQUENCE [LARGE SCALE GENOMIC DNA]</scope>
    <source>
        <strain evidence="10 11">KCTC 22033</strain>
    </source>
</reference>
<evidence type="ECO:0000256" key="7">
    <source>
        <dbReference type="ARBA" id="ARBA00023136"/>
    </source>
</evidence>
<dbReference type="KEGG" id="pvac:HC248_03299"/>
<keyword evidence="4 9" id="KW-0812">Transmembrane</keyword>
<dbReference type="CDD" id="cd06582">
    <property type="entry name" value="TM_PBP1_LivH_like"/>
    <property type="match status" value="1"/>
</dbReference>
<feature type="transmembrane region" description="Helical" evidence="9">
    <location>
        <begin position="12"/>
        <end position="34"/>
    </location>
</feature>
<sequence>MSILFDILSTAGILFIVSCGLLLIFGVMKIINFAHGGFLTLGGYAQLMSTQLGWNPWMGLPLAFTMGMLLGAVVEVLVVKPLHARPLDAILATWGLGIIIGQLITLIFGRGVQFAQSPLEGAIHLFGTDYSLYRLTLVGLAIAVGLGIGAVLNGTRLGLITRAVTMNESLARALGVNSSWVRLSSFAIGAGLACLAGALITPLSSVDPSMGVPWLTNAFMLAMISGTSLVSLAIACVVLGASQVLVSVYVSPILGSLTIVVLGALALRLRPQGFARG</sequence>